<sequence length="145" mass="17062">MPAKLSDFEVNTKVKYNIDRQVNYSKLSIENYNFSTSLNKISEPKTYSEAAKDIRWIEAINQEMEALNRNGTWIIVDLPVRRKPIGGKWVYKVKYQSSGEVDRFKARYVAKGYNQKERIDYEKTFSPVVRIVTVRYLLTLVVHNF</sequence>
<dbReference type="InterPro" id="IPR013103">
    <property type="entry name" value="RVT_2"/>
</dbReference>
<feature type="domain" description="Reverse transcriptase Ty1/copia-type" evidence="1">
    <location>
        <begin position="70"/>
        <end position="143"/>
    </location>
</feature>
<comment type="caution">
    <text evidence="2">The sequence shown here is derived from an EMBL/GenBank/DDBJ whole genome shotgun (WGS) entry which is preliminary data.</text>
</comment>
<organism evidence="2 3">
    <name type="scientific">Tanacetum coccineum</name>
    <dbReference type="NCBI Taxonomy" id="301880"/>
    <lineage>
        <taxon>Eukaryota</taxon>
        <taxon>Viridiplantae</taxon>
        <taxon>Streptophyta</taxon>
        <taxon>Embryophyta</taxon>
        <taxon>Tracheophyta</taxon>
        <taxon>Spermatophyta</taxon>
        <taxon>Magnoliopsida</taxon>
        <taxon>eudicotyledons</taxon>
        <taxon>Gunneridae</taxon>
        <taxon>Pentapetalae</taxon>
        <taxon>asterids</taxon>
        <taxon>campanulids</taxon>
        <taxon>Asterales</taxon>
        <taxon>Asteraceae</taxon>
        <taxon>Asteroideae</taxon>
        <taxon>Anthemideae</taxon>
        <taxon>Anthemidinae</taxon>
        <taxon>Tanacetum</taxon>
    </lineage>
</organism>
<evidence type="ECO:0000313" key="2">
    <source>
        <dbReference type="EMBL" id="GJS69379.1"/>
    </source>
</evidence>
<accession>A0ABQ4XVC8</accession>
<evidence type="ECO:0000259" key="1">
    <source>
        <dbReference type="Pfam" id="PF07727"/>
    </source>
</evidence>
<dbReference type="EMBL" id="BQNB010009858">
    <property type="protein sequence ID" value="GJS69379.1"/>
    <property type="molecule type" value="Genomic_DNA"/>
</dbReference>
<dbReference type="Pfam" id="PF07727">
    <property type="entry name" value="RVT_2"/>
    <property type="match status" value="1"/>
</dbReference>
<keyword evidence="3" id="KW-1185">Reference proteome</keyword>
<evidence type="ECO:0000313" key="3">
    <source>
        <dbReference type="Proteomes" id="UP001151760"/>
    </source>
</evidence>
<gene>
    <name evidence="2" type="ORF">Tco_0702220</name>
</gene>
<proteinExistence type="predicted"/>
<name>A0ABQ4XVC8_9ASTR</name>
<protein>
    <submittedName>
        <fullName evidence="2">Ribonuclease H-like domain-containing protein</fullName>
    </submittedName>
</protein>
<reference evidence="2" key="1">
    <citation type="journal article" date="2022" name="Int. J. Mol. Sci.">
        <title>Draft Genome of Tanacetum Coccineum: Genomic Comparison of Closely Related Tanacetum-Family Plants.</title>
        <authorList>
            <person name="Yamashiro T."/>
            <person name="Shiraishi A."/>
            <person name="Nakayama K."/>
            <person name="Satake H."/>
        </authorList>
    </citation>
    <scope>NUCLEOTIDE SEQUENCE</scope>
</reference>
<dbReference type="Proteomes" id="UP001151760">
    <property type="component" value="Unassembled WGS sequence"/>
</dbReference>
<reference evidence="2" key="2">
    <citation type="submission" date="2022-01" db="EMBL/GenBank/DDBJ databases">
        <authorList>
            <person name="Yamashiro T."/>
            <person name="Shiraishi A."/>
            <person name="Satake H."/>
            <person name="Nakayama K."/>
        </authorList>
    </citation>
    <scope>NUCLEOTIDE SEQUENCE</scope>
</reference>